<name>A0A2P2JKJ9_RHIMU</name>
<dbReference type="EMBL" id="GGEC01013502">
    <property type="protein sequence ID" value="MBW93985.1"/>
    <property type="molecule type" value="Transcribed_RNA"/>
</dbReference>
<evidence type="ECO:0000313" key="1">
    <source>
        <dbReference type="EMBL" id="MBW93985.1"/>
    </source>
</evidence>
<organism evidence="1">
    <name type="scientific">Rhizophora mucronata</name>
    <name type="common">Asiatic mangrove</name>
    <dbReference type="NCBI Taxonomy" id="61149"/>
    <lineage>
        <taxon>Eukaryota</taxon>
        <taxon>Viridiplantae</taxon>
        <taxon>Streptophyta</taxon>
        <taxon>Embryophyta</taxon>
        <taxon>Tracheophyta</taxon>
        <taxon>Spermatophyta</taxon>
        <taxon>Magnoliopsida</taxon>
        <taxon>eudicotyledons</taxon>
        <taxon>Gunneridae</taxon>
        <taxon>Pentapetalae</taxon>
        <taxon>rosids</taxon>
        <taxon>fabids</taxon>
        <taxon>Malpighiales</taxon>
        <taxon>Rhizophoraceae</taxon>
        <taxon>Rhizophora</taxon>
    </lineage>
</organism>
<protein>
    <submittedName>
        <fullName evidence="1">Uncharacterized protein</fullName>
    </submittedName>
</protein>
<dbReference type="AlphaFoldDB" id="A0A2P2JKJ9"/>
<sequence length="68" mass="7951">MLFFNVQRAAASQSWTTPELEQIEPLLLTLVEAILRVSESQIHVQIDDYILLSVRSAFFIRLYCSHIW</sequence>
<accession>A0A2P2JKJ9</accession>
<reference evidence="1" key="1">
    <citation type="submission" date="2018-02" db="EMBL/GenBank/DDBJ databases">
        <title>Rhizophora mucronata_Transcriptome.</title>
        <authorList>
            <person name="Meera S.P."/>
            <person name="Sreeshan A."/>
            <person name="Augustine A."/>
        </authorList>
    </citation>
    <scope>NUCLEOTIDE SEQUENCE</scope>
    <source>
        <tissue evidence="1">Leaf</tissue>
    </source>
</reference>
<proteinExistence type="predicted"/>